<sequence>MRTSAYQSYLKCMICFSSHHFPNLRTNISHQLFKGKYNAIVSPLSNRIQARWKSGKDDISSIVIPVPLTPANSVDDINVGEELSTKINKGLFVFLV</sequence>
<dbReference type="AlphaFoldDB" id="A0A8X6XF25"/>
<reference evidence="1" key="1">
    <citation type="submission" date="2020-08" db="EMBL/GenBank/DDBJ databases">
        <title>Multicomponent nature underlies the extraordinary mechanical properties of spider dragline silk.</title>
        <authorList>
            <person name="Kono N."/>
            <person name="Nakamura H."/>
            <person name="Mori M."/>
            <person name="Yoshida Y."/>
            <person name="Ohtoshi R."/>
            <person name="Malay A.D."/>
            <person name="Moran D.A.P."/>
            <person name="Tomita M."/>
            <person name="Numata K."/>
            <person name="Arakawa K."/>
        </authorList>
    </citation>
    <scope>NUCLEOTIDE SEQUENCE</scope>
</reference>
<keyword evidence="2" id="KW-1185">Reference proteome</keyword>
<keyword evidence="1" id="KW-0378">Hydrolase</keyword>
<organism evidence="1 2">
    <name type="scientific">Trichonephila inaurata madagascariensis</name>
    <dbReference type="NCBI Taxonomy" id="2747483"/>
    <lineage>
        <taxon>Eukaryota</taxon>
        <taxon>Metazoa</taxon>
        <taxon>Ecdysozoa</taxon>
        <taxon>Arthropoda</taxon>
        <taxon>Chelicerata</taxon>
        <taxon>Arachnida</taxon>
        <taxon>Araneae</taxon>
        <taxon>Araneomorphae</taxon>
        <taxon>Entelegynae</taxon>
        <taxon>Araneoidea</taxon>
        <taxon>Nephilidae</taxon>
        <taxon>Trichonephila</taxon>
        <taxon>Trichonephila inaurata</taxon>
    </lineage>
</organism>
<protein>
    <submittedName>
        <fullName evidence="1">ATP-dependent RNA helicase SUV3-like protein</fullName>
    </submittedName>
</protein>
<keyword evidence="1" id="KW-0347">Helicase</keyword>
<proteinExistence type="predicted"/>
<dbReference type="Proteomes" id="UP000886998">
    <property type="component" value="Unassembled WGS sequence"/>
</dbReference>
<keyword evidence="1" id="KW-0547">Nucleotide-binding</keyword>
<evidence type="ECO:0000313" key="1">
    <source>
        <dbReference type="EMBL" id="GFY52153.1"/>
    </source>
</evidence>
<gene>
    <name evidence="1" type="primary">NCL1_24972</name>
    <name evidence="1" type="ORF">TNIN_42871</name>
</gene>
<keyword evidence="1" id="KW-0067">ATP-binding</keyword>
<dbReference type="GO" id="GO:0004386">
    <property type="term" value="F:helicase activity"/>
    <property type="evidence" value="ECO:0007669"/>
    <property type="project" value="UniProtKB-KW"/>
</dbReference>
<evidence type="ECO:0000313" key="2">
    <source>
        <dbReference type="Proteomes" id="UP000886998"/>
    </source>
</evidence>
<dbReference type="EMBL" id="BMAV01008509">
    <property type="protein sequence ID" value="GFY52153.1"/>
    <property type="molecule type" value="Genomic_DNA"/>
</dbReference>
<comment type="caution">
    <text evidence="1">The sequence shown here is derived from an EMBL/GenBank/DDBJ whole genome shotgun (WGS) entry which is preliminary data.</text>
</comment>
<accession>A0A8X6XF25</accession>
<dbReference type="OrthoDB" id="6692397at2759"/>
<name>A0A8X6XF25_9ARAC</name>